<dbReference type="InterPro" id="IPR055333">
    <property type="entry name" value="HISTONE_H2B_site"/>
</dbReference>
<comment type="similarity">
    <text evidence="4 12">Belongs to the histone H2B family.</text>
</comment>
<dbReference type="FunFam" id="1.10.20.10:FF:000014">
    <property type="entry name" value="Histone H2B"/>
    <property type="match status" value="1"/>
</dbReference>
<dbReference type="CDD" id="cd22910">
    <property type="entry name" value="HFD_H2B"/>
    <property type="match status" value="1"/>
</dbReference>
<keyword evidence="9 12" id="KW-0238">DNA-binding</keyword>
<keyword evidence="10 12" id="KW-0539">Nucleus</keyword>
<dbReference type="PANTHER" id="PTHR35286:SF1">
    <property type="entry name" value="EXPRESSED PROTEIN"/>
    <property type="match status" value="1"/>
</dbReference>
<evidence type="ECO:0000256" key="12">
    <source>
        <dbReference type="RuleBase" id="RU000451"/>
    </source>
</evidence>
<evidence type="ECO:0000313" key="16">
    <source>
        <dbReference type="Proteomes" id="UP001154282"/>
    </source>
</evidence>
<dbReference type="Pfam" id="PF00125">
    <property type="entry name" value="Histone"/>
    <property type="match status" value="1"/>
</dbReference>
<evidence type="ECO:0000313" key="15">
    <source>
        <dbReference type="EMBL" id="CAI0472612.1"/>
    </source>
</evidence>
<dbReference type="InterPro" id="IPR009072">
    <property type="entry name" value="Histone-fold"/>
</dbReference>
<keyword evidence="11 12" id="KW-0544">Nucleosome core</keyword>
<keyword evidence="16" id="KW-1185">Reference proteome</keyword>
<keyword evidence="5 12" id="KW-0158">Chromosome</keyword>
<dbReference type="GO" id="GO:0005634">
    <property type="term" value="C:nucleus"/>
    <property type="evidence" value="ECO:0007669"/>
    <property type="project" value="UniProtKB-SubCell"/>
</dbReference>
<reference evidence="15" key="1">
    <citation type="submission" date="2022-08" db="EMBL/GenBank/DDBJ databases">
        <authorList>
            <person name="Gutierrez-Valencia J."/>
        </authorList>
    </citation>
    <scope>NUCLEOTIDE SEQUENCE</scope>
</reference>
<dbReference type="GO" id="GO:0000786">
    <property type="term" value="C:nucleosome"/>
    <property type="evidence" value="ECO:0007669"/>
    <property type="project" value="UniProtKB-KW"/>
</dbReference>
<keyword evidence="8" id="KW-0007">Acetylation</keyword>
<evidence type="ECO:0000256" key="4">
    <source>
        <dbReference type="ARBA" id="ARBA00006846"/>
    </source>
</evidence>
<feature type="region of interest" description="Disordered" evidence="13">
    <location>
        <begin position="230"/>
        <end position="274"/>
    </location>
</feature>
<dbReference type="PROSITE" id="PS00357">
    <property type="entry name" value="HISTONE_H2B"/>
    <property type="match status" value="1"/>
</dbReference>
<dbReference type="Gene3D" id="1.10.20.10">
    <property type="entry name" value="Histone, subunit A"/>
    <property type="match status" value="1"/>
</dbReference>
<dbReference type="GO" id="GO:0046982">
    <property type="term" value="F:protein heterodimerization activity"/>
    <property type="evidence" value="ECO:0007669"/>
    <property type="project" value="InterPro"/>
</dbReference>
<feature type="domain" description="Core Histone H2A/H2B/H3" evidence="14">
    <location>
        <begin position="269"/>
        <end position="345"/>
    </location>
</feature>
<dbReference type="SUPFAM" id="SSF47113">
    <property type="entry name" value="Histone-fold"/>
    <property type="match status" value="1"/>
</dbReference>
<comment type="caution">
    <text evidence="15">The sequence shown here is derived from an EMBL/GenBank/DDBJ whole genome shotgun (WGS) entry which is preliminary data.</text>
</comment>
<keyword evidence="6" id="KW-1017">Isopeptide bond</keyword>
<evidence type="ECO:0000256" key="7">
    <source>
        <dbReference type="ARBA" id="ARBA00022843"/>
    </source>
</evidence>
<comment type="function">
    <text evidence="1">Core component of nucleosome. Nucleosomes wrap and compact DNA into chromatin, limiting DNA accessibility to the cellular machineries which require DNA as a template. Histones thereby play a central role in transcription regulation, DNA repair, DNA replication and chromosomal stability. DNA accessibility is regulated via a complex set of post-translational modifications of histones, also called histone code, and nucleosome remodeling.</text>
</comment>
<evidence type="ECO:0000256" key="5">
    <source>
        <dbReference type="ARBA" id="ARBA00022454"/>
    </source>
</evidence>
<dbReference type="EMBL" id="CAMGYJ010000009">
    <property type="protein sequence ID" value="CAI0472612.1"/>
    <property type="molecule type" value="Genomic_DNA"/>
</dbReference>
<evidence type="ECO:0000256" key="1">
    <source>
        <dbReference type="ARBA" id="ARBA00002001"/>
    </source>
</evidence>
<proteinExistence type="inferred from homology"/>
<evidence type="ECO:0000256" key="2">
    <source>
        <dbReference type="ARBA" id="ARBA00004123"/>
    </source>
</evidence>
<evidence type="ECO:0000256" key="3">
    <source>
        <dbReference type="ARBA" id="ARBA00004286"/>
    </source>
</evidence>
<name>A0AAV0PMV8_9ROSI</name>
<evidence type="ECO:0000256" key="13">
    <source>
        <dbReference type="SAM" id="MobiDB-lite"/>
    </source>
</evidence>
<comment type="subcellular location">
    <subcellularLocation>
        <location evidence="3">Chromosome</location>
    </subcellularLocation>
    <subcellularLocation>
        <location evidence="2 12">Nucleus</location>
    </subcellularLocation>
</comment>
<feature type="compositionally biased region" description="Basic and acidic residues" evidence="13">
    <location>
        <begin position="231"/>
        <end position="269"/>
    </location>
</feature>
<dbReference type="SMART" id="SM00427">
    <property type="entry name" value="H2B"/>
    <property type="match status" value="1"/>
</dbReference>
<comment type="subunit">
    <text evidence="12">The nucleosome is a histone octamer containing two molecules each of H2A, H2B, H3 and H4 assembled in one H3-H4 heterotetramer and two H2A-H2B heterodimers. The octamer wraps approximately 147 bp of DNA.</text>
</comment>
<evidence type="ECO:0000259" key="14">
    <source>
        <dbReference type="Pfam" id="PF00125"/>
    </source>
</evidence>
<dbReference type="PANTHER" id="PTHR35286">
    <property type="entry name" value="EXPRESSED PROTEIN"/>
    <property type="match status" value="1"/>
</dbReference>
<organism evidence="15 16">
    <name type="scientific">Linum tenue</name>
    <dbReference type="NCBI Taxonomy" id="586396"/>
    <lineage>
        <taxon>Eukaryota</taxon>
        <taxon>Viridiplantae</taxon>
        <taxon>Streptophyta</taxon>
        <taxon>Embryophyta</taxon>
        <taxon>Tracheophyta</taxon>
        <taxon>Spermatophyta</taxon>
        <taxon>Magnoliopsida</taxon>
        <taxon>eudicotyledons</taxon>
        <taxon>Gunneridae</taxon>
        <taxon>Pentapetalae</taxon>
        <taxon>rosids</taxon>
        <taxon>fabids</taxon>
        <taxon>Malpighiales</taxon>
        <taxon>Linaceae</taxon>
        <taxon>Linum</taxon>
    </lineage>
</organism>
<evidence type="ECO:0000256" key="8">
    <source>
        <dbReference type="ARBA" id="ARBA00022990"/>
    </source>
</evidence>
<dbReference type="Proteomes" id="UP001154282">
    <property type="component" value="Unassembled WGS sequence"/>
</dbReference>
<dbReference type="InterPro" id="IPR000558">
    <property type="entry name" value="Histone_H2B"/>
</dbReference>
<evidence type="ECO:0000256" key="10">
    <source>
        <dbReference type="ARBA" id="ARBA00023242"/>
    </source>
</evidence>
<dbReference type="GO" id="GO:0003677">
    <property type="term" value="F:DNA binding"/>
    <property type="evidence" value="ECO:0007669"/>
    <property type="project" value="UniProtKB-KW"/>
</dbReference>
<keyword evidence="7" id="KW-0832">Ubl conjugation</keyword>
<dbReference type="GO" id="GO:0030527">
    <property type="term" value="F:structural constituent of chromatin"/>
    <property type="evidence" value="ECO:0007669"/>
    <property type="project" value="InterPro"/>
</dbReference>
<feature type="region of interest" description="Disordered" evidence="13">
    <location>
        <begin position="156"/>
        <end position="194"/>
    </location>
</feature>
<gene>
    <name evidence="15" type="ORF">LITE_LOCUS39322</name>
</gene>
<protein>
    <recommendedName>
        <fullName evidence="12">Histone H2B</fullName>
    </recommendedName>
</protein>
<dbReference type="InterPro" id="IPR007125">
    <property type="entry name" value="H2A/H2B/H3"/>
</dbReference>
<evidence type="ECO:0000256" key="6">
    <source>
        <dbReference type="ARBA" id="ARBA00022499"/>
    </source>
</evidence>
<evidence type="ECO:0000256" key="11">
    <source>
        <dbReference type="ARBA" id="ARBA00023269"/>
    </source>
</evidence>
<feature type="compositionally biased region" description="Acidic residues" evidence="13">
    <location>
        <begin position="168"/>
        <end position="180"/>
    </location>
</feature>
<dbReference type="PRINTS" id="PR00621">
    <property type="entry name" value="HISTONEH2B"/>
</dbReference>
<sequence length="369" mass="40961">MSSFNNTPNFDNPLLQTLMGRLQIRPPNSSQRPFVAKSLEDLLFDAVNNLSDDSDDDDDNAMDPRTQLRKEEAKLEKDIIRVILSGKTDSLKPNSGQAVTIGEHHICVGFHEEKGSDYRVWEWHGHIMLFDEENGYTPEYIYGNHFERLLGGGVSRGGGAVSRSHKEEEEDDEEEEGGEKEEERTANLGLRELIDGGDSSGARILHRNVVTGAKIASVPVLFSTIKMAPKPAEKKPAEKKPAEDKSPTASAEKRPKAEKRVAEKGGDSSKKKKKVKKSSETYKIYIFKVLKQVHPDIGISSKAMGIMNSFINDIFEKLAQEASRLARYNKKPTITSREIQTAVRLVLPGELAKHAVSEGTKAVTKFTSS</sequence>
<accession>A0AAV0PMV8</accession>
<dbReference type="AlphaFoldDB" id="A0AAV0PMV8"/>
<evidence type="ECO:0000256" key="9">
    <source>
        <dbReference type="ARBA" id="ARBA00023125"/>
    </source>
</evidence>